<feature type="compositionally biased region" description="Polar residues" evidence="1">
    <location>
        <begin position="14"/>
        <end position="23"/>
    </location>
</feature>
<keyword evidence="3" id="KW-1185">Reference proteome</keyword>
<feature type="region of interest" description="Disordered" evidence="1">
    <location>
        <begin position="1"/>
        <end position="73"/>
    </location>
</feature>
<evidence type="ECO:0000313" key="3">
    <source>
        <dbReference type="Proteomes" id="UP000815325"/>
    </source>
</evidence>
<feature type="region of interest" description="Disordered" evidence="1">
    <location>
        <begin position="98"/>
        <end position="117"/>
    </location>
</feature>
<accession>A0ABQ7GPE2</accession>
<reference evidence="2" key="1">
    <citation type="submission" date="2017-08" db="EMBL/GenBank/DDBJ databases">
        <authorList>
            <person name="Polle J.E."/>
            <person name="Barry K."/>
            <person name="Cushman J."/>
            <person name="Schmutz J."/>
            <person name="Tran D."/>
            <person name="Hathwaick L.T."/>
            <person name="Yim W.C."/>
            <person name="Jenkins J."/>
            <person name="Mckie-Krisberg Z.M."/>
            <person name="Prochnik S."/>
            <person name="Lindquist E."/>
            <person name="Dockter R.B."/>
            <person name="Adam C."/>
            <person name="Molina H."/>
            <person name="Bunkerborg J."/>
            <person name="Jin E."/>
            <person name="Buchheim M."/>
            <person name="Magnuson J."/>
        </authorList>
    </citation>
    <scope>NUCLEOTIDE SEQUENCE</scope>
    <source>
        <strain evidence="2">CCAP 19/18</strain>
    </source>
</reference>
<comment type="caution">
    <text evidence="2">The sequence shown here is derived from an EMBL/GenBank/DDBJ whole genome shotgun (WGS) entry which is preliminary data.</text>
</comment>
<proteinExistence type="predicted"/>
<dbReference type="EMBL" id="MU069658">
    <property type="protein sequence ID" value="KAF5836479.1"/>
    <property type="molecule type" value="Genomic_DNA"/>
</dbReference>
<dbReference type="Proteomes" id="UP000815325">
    <property type="component" value="Unassembled WGS sequence"/>
</dbReference>
<sequence length="117" mass="12828">MAQMKQNAADVGGSTANHKQLQQEFEPPGAMPGEAQHGNQEYEIQEGINQDKPPTLVSADKNQKSRVGRGLKQDLPPEVLARLAEMGLSPDDVEIVQYPPGTDPDEALNDYYSRQVI</sequence>
<evidence type="ECO:0000256" key="1">
    <source>
        <dbReference type="SAM" id="MobiDB-lite"/>
    </source>
</evidence>
<organism evidence="2 3">
    <name type="scientific">Dunaliella salina</name>
    <name type="common">Green alga</name>
    <name type="synonym">Protococcus salinus</name>
    <dbReference type="NCBI Taxonomy" id="3046"/>
    <lineage>
        <taxon>Eukaryota</taxon>
        <taxon>Viridiplantae</taxon>
        <taxon>Chlorophyta</taxon>
        <taxon>core chlorophytes</taxon>
        <taxon>Chlorophyceae</taxon>
        <taxon>CS clade</taxon>
        <taxon>Chlamydomonadales</taxon>
        <taxon>Dunaliellaceae</taxon>
        <taxon>Dunaliella</taxon>
    </lineage>
</organism>
<name>A0ABQ7GPE2_DUNSA</name>
<protein>
    <submittedName>
        <fullName evidence="2">Uncharacterized protein</fullName>
    </submittedName>
</protein>
<gene>
    <name evidence="2" type="ORF">DUNSADRAFT_5865</name>
</gene>
<evidence type="ECO:0000313" key="2">
    <source>
        <dbReference type="EMBL" id="KAF5836479.1"/>
    </source>
</evidence>